<dbReference type="InterPro" id="IPR036691">
    <property type="entry name" value="Endo/exonu/phosph_ase_sf"/>
</dbReference>
<proteinExistence type="inferred from homology"/>
<evidence type="ECO:0000313" key="4">
    <source>
        <dbReference type="WBParaSite" id="maker-uti_cns_0002033-snap-gene-0.4-mRNA-1"/>
    </source>
</evidence>
<keyword evidence="3" id="KW-1185">Reference proteome</keyword>
<dbReference type="InterPro" id="IPR000300">
    <property type="entry name" value="IPPc"/>
</dbReference>
<evidence type="ECO:0000313" key="3">
    <source>
        <dbReference type="Proteomes" id="UP000095280"/>
    </source>
</evidence>
<dbReference type="GO" id="GO:0001726">
    <property type="term" value="C:ruffle"/>
    <property type="evidence" value="ECO:0007669"/>
    <property type="project" value="TreeGrafter"/>
</dbReference>
<name>A0A1I8GJ26_9PLAT</name>
<reference evidence="4" key="1">
    <citation type="submission" date="2016-11" db="UniProtKB">
        <authorList>
            <consortium name="WormBaseParasite"/>
        </authorList>
    </citation>
    <scope>IDENTIFICATION</scope>
</reference>
<dbReference type="Gene3D" id="3.60.10.10">
    <property type="entry name" value="Endonuclease/exonuclease/phosphatase"/>
    <property type="match status" value="1"/>
</dbReference>
<organism evidence="3 4">
    <name type="scientific">Macrostomum lignano</name>
    <dbReference type="NCBI Taxonomy" id="282301"/>
    <lineage>
        <taxon>Eukaryota</taxon>
        <taxon>Metazoa</taxon>
        <taxon>Spiralia</taxon>
        <taxon>Lophotrochozoa</taxon>
        <taxon>Platyhelminthes</taxon>
        <taxon>Rhabditophora</taxon>
        <taxon>Macrostomorpha</taxon>
        <taxon>Macrostomida</taxon>
        <taxon>Macrostomidae</taxon>
        <taxon>Macrostomum</taxon>
    </lineage>
</organism>
<dbReference type="GO" id="GO:0005886">
    <property type="term" value="C:plasma membrane"/>
    <property type="evidence" value="ECO:0007669"/>
    <property type="project" value="TreeGrafter"/>
</dbReference>
<dbReference type="GO" id="GO:0005737">
    <property type="term" value="C:cytoplasm"/>
    <property type="evidence" value="ECO:0007669"/>
    <property type="project" value="TreeGrafter"/>
</dbReference>
<evidence type="ECO:0000259" key="2">
    <source>
        <dbReference type="SMART" id="SM00128"/>
    </source>
</evidence>
<dbReference type="Proteomes" id="UP000095280">
    <property type="component" value="Unplaced"/>
</dbReference>
<dbReference type="Pfam" id="PF22669">
    <property type="entry name" value="Exo_endo_phos2"/>
    <property type="match status" value="1"/>
</dbReference>
<feature type="domain" description="Inositol polyphosphate-related phosphatase" evidence="2">
    <location>
        <begin position="4"/>
        <end position="300"/>
    </location>
</feature>
<dbReference type="SMART" id="SM00128">
    <property type="entry name" value="IPPc"/>
    <property type="match status" value="1"/>
</dbReference>
<dbReference type="Pfam" id="PF17751">
    <property type="entry name" value="SKICH"/>
    <property type="match status" value="1"/>
</dbReference>
<evidence type="ECO:0000256" key="1">
    <source>
        <dbReference type="ARBA" id="ARBA00005910"/>
    </source>
</evidence>
<comment type="similarity">
    <text evidence="1">Belongs to the inositol 1,4,5-trisphosphate 5-phosphatase type II family.</text>
</comment>
<dbReference type="PANTHER" id="PTHR11200:SF275">
    <property type="entry name" value="LD06095P"/>
    <property type="match status" value="1"/>
</dbReference>
<dbReference type="WBParaSite" id="maker-uti_cns_0002033-snap-gene-0.4-mRNA-1">
    <property type="protein sequence ID" value="maker-uti_cns_0002033-snap-gene-0.4-mRNA-1"/>
    <property type="gene ID" value="maker-uti_cns_0002033-snap-gene-0.4"/>
</dbReference>
<sequence length="534" mass="61310">MANRCVSLYLVTWNVGDKGPPNDNLQELLNQHTDAQPDVVAIGLQEAKKETDWLDSFRRVLLPRGYVLVKQRSLWAIHLFVFVMRKHLVAVQNIESEVTRSGYGGVLGNKGGVSIRMDLYGVNFIIVNAHFTAHITENHERIEDFMDIIDNQKFKDTDVEKLLDHDFVFWIGDLNFRINDLDHDLVLRKVEQKSYAELMKHDQLMVSKDAGLIFARFHEGQINFPPTYKFDKNTDRYDTSSKQRKPAWTDRILHLINEDNFENLVLSIDQQWYRHLPQYKTSDHRPVCSLYQLKVFDKAPRMPVVMETDPVYRVHHKENCKLQMRYRINHKCKQRFQPDSWDWLGLFEDSLPDFASALSRVYAPSTDTEDTDFGVDATLDLPSSLQTGLYRLVYFSVKKNCPVGYSDPVKIFAERQRSPVTIAADFEYRGPGRLRVTYTVHHSCKQAFSPSAADSLRLVADDSTAASVQEMRVPTADTESTGFGVDAVFDLTKVAPGSRRTGSYRVLYFSSDRMAVMGQSATFKPELKLIASID</sequence>
<dbReference type="GO" id="GO:0046856">
    <property type="term" value="P:phosphatidylinositol dephosphorylation"/>
    <property type="evidence" value="ECO:0007669"/>
    <property type="project" value="InterPro"/>
</dbReference>
<dbReference type="GO" id="GO:0004439">
    <property type="term" value="F:phosphatidylinositol-4,5-bisphosphate 5-phosphatase activity"/>
    <property type="evidence" value="ECO:0007669"/>
    <property type="project" value="TreeGrafter"/>
</dbReference>
<dbReference type="AlphaFoldDB" id="A0A1I8GJ26"/>
<dbReference type="SUPFAM" id="SSF56219">
    <property type="entry name" value="DNase I-like"/>
    <property type="match status" value="1"/>
</dbReference>
<dbReference type="InterPro" id="IPR041611">
    <property type="entry name" value="SKICH"/>
</dbReference>
<dbReference type="PANTHER" id="PTHR11200">
    <property type="entry name" value="INOSITOL 5-PHOSPHATASE"/>
    <property type="match status" value="1"/>
</dbReference>
<accession>A0A1I8GJ26</accession>
<dbReference type="Gene3D" id="2.60.40.2840">
    <property type="match status" value="1"/>
</dbReference>
<protein>
    <submittedName>
        <fullName evidence="4">IPPc domain-containing protein</fullName>
    </submittedName>
</protein>
<dbReference type="InterPro" id="IPR046985">
    <property type="entry name" value="IP5"/>
</dbReference>